<feature type="signal peptide" evidence="2">
    <location>
        <begin position="1"/>
        <end position="37"/>
    </location>
</feature>
<organism evidence="3 4">
    <name type="scientific">Streptomyces griseoaurantiacus</name>
    <dbReference type="NCBI Taxonomy" id="68213"/>
    <lineage>
        <taxon>Bacteria</taxon>
        <taxon>Bacillati</taxon>
        <taxon>Actinomycetota</taxon>
        <taxon>Actinomycetes</taxon>
        <taxon>Kitasatosporales</taxon>
        <taxon>Streptomycetaceae</taxon>
        <taxon>Streptomyces</taxon>
        <taxon>Streptomyces aurantiacus group</taxon>
    </lineage>
</organism>
<evidence type="ECO:0000256" key="2">
    <source>
        <dbReference type="SAM" id="SignalP"/>
    </source>
</evidence>
<evidence type="ECO:0000313" key="3">
    <source>
        <dbReference type="EMBL" id="MBA5220878.1"/>
    </source>
</evidence>
<dbReference type="InterPro" id="IPR013783">
    <property type="entry name" value="Ig-like_fold"/>
</dbReference>
<accession>A0A7W2DQ04</accession>
<feature type="region of interest" description="Disordered" evidence="1">
    <location>
        <begin position="176"/>
        <end position="198"/>
    </location>
</feature>
<dbReference type="Gene3D" id="2.60.40.10">
    <property type="entry name" value="Immunoglobulins"/>
    <property type="match status" value="1"/>
</dbReference>
<feature type="chain" id="PRO_5030702338" description="CARDB domain-containing protein" evidence="2">
    <location>
        <begin position="38"/>
        <end position="458"/>
    </location>
</feature>
<sequence>MRPFPARRPIRLPLRSGAAVAVAAGLLAAGLAAPALAADDPSENDQLWINEPYDKTLPLGTGGGQPPSRTLGVGIYHDNENVTVTDGKLFIDISGLTGVAEVTWPENCTPSGTSAVCDVPQVPTIGGDYEDQVFLKVRAADGARAGAKGRIAYEASATGGPDGTLTAPHESFDTTLTVGSGPDLSIDPIAPVEAGRPGDERTIPFRVVNNGNESANGITVKLYASYGLRELPRYDGCTYTTVDGDHDAPSTTATCTFDQALAPGDSFELPKPLTVRLAPYALNERLDLDVEPGHGARDIDSENDYTALEILVDNVADFSVTGDAISGAPDETVTADLTFENKGPAWFGNLGSGEPAVDVRLIVPEGVKVVGVPSGCRPHTLEGGYYPQQTGAPRYDCNPGYWVREDTRRTFSFSVRIDTVVSGETGAVSIHPAFGEFGEAPFDFDPDLANNTAVLAVN</sequence>
<evidence type="ECO:0000313" key="4">
    <source>
        <dbReference type="Proteomes" id="UP000587608"/>
    </source>
</evidence>
<gene>
    <name evidence="3" type="ORF">H1X69_05500</name>
</gene>
<dbReference type="EMBL" id="JACERG010000003">
    <property type="protein sequence ID" value="MBA5220878.1"/>
    <property type="molecule type" value="Genomic_DNA"/>
</dbReference>
<dbReference type="GO" id="GO:0005975">
    <property type="term" value="P:carbohydrate metabolic process"/>
    <property type="evidence" value="ECO:0007669"/>
    <property type="project" value="UniProtKB-ARBA"/>
</dbReference>
<reference evidence="3 4" key="1">
    <citation type="submission" date="2020-07" db="EMBL/GenBank/DDBJ databases">
        <title>Differential regulation of undecylprodigiosin biosynthesis in the yeast-scavenging Streptomyces strain MBK6.</title>
        <authorList>
            <person name="Baral B."/>
            <person name="Siitonen V."/>
            <person name="Laughlin M."/>
            <person name="Yamada K."/>
            <person name="Ilomaeki M."/>
            <person name="Metsae-Ketelae M."/>
            <person name="Niemi J."/>
        </authorList>
    </citation>
    <scope>NUCLEOTIDE SEQUENCE [LARGE SCALE GENOMIC DNA]</scope>
    <source>
        <strain evidence="3 4">MBK6</strain>
    </source>
</reference>
<evidence type="ECO:0000256" key="1">
    <source>
        <dbReference type="SAM" id="MobiDB-lite"/>
    </source>
</evidence>
<dbReference type="AlphaFoldDB" id="A0A7W2DQ04"/>
<proteinExistence type="predicted"/>
<dbReference type="Proteomes" id="UP000587608">
    <property type="component" value="Unassembled WGS sequence"/>
</dbReference>
<comment type="caution">
    <text evidence="3">The sequence shown here is derived from an EMBL/GenBank/DDBJ whole genome shotgun (WGS) entry which is preliminary data.</text>
</comment>
<name>A0A7W2DQ04_9ACTN</name>
<keyword evidence="2" id="KW-0732">Signal</keyword>
<protein>
    <recommendedName>
        <fullName evidence="5">CARDB domain-containing protein</fullName>
    </recommendedName>
</protein>
<evidence type="ECO:0008006" key="5">
    <source>
        <dbReference type="Google" id="ProtNLM"/>
    </source>
</evidence>